<feature type="region of interest" description="Disordered" evidence="8">
    <location>
        <begin position="1"/>
        <end position="38"/>
    </location>
</feature>
<feature type="transmembrane region" description="Helical" evidence="7">
    <location>
        <begin position="134"/>
        <end position="156"/>
    </location>
</feature>
<keyword evidence="2 7" id="KW-0813">Transport</keyword>
<feature type="compositionally biased region" description="Low complexity" evidence="8">
    <location>
        <begin position="24"/>
        <end position="38"/>
    </location>
</feature>
<dbReference type="SUPFAM" id="SSF161098">
    <property type="entry name" value="MetI-like"/>
    <property type="match status" value="1"/>
</dbReference>
<dbReference type="CDD" id="cd06261">
    <property type="entry name" value="TM_PBP2"/>
    <property type="match status" value="1"/>
</dbReference>
<dbReference type="PANTHER" id="PTHR43386">
    <property type="entry name" value="OLIGOPEPTIDE TRANSPORT SYSTEM PERMEASE PROTEIN APPC"/>
    <property type="match status" value="1"/>
</dbReference>
<dbReference type="InterPro" id="IPR050366">
    <property type="entry name" value="BP-dependent_transpt_permease"/>
</dbReference>
<evidence type="ECO:0000313" key="10">
    <source>
        <dbReference type="EMBL" id="GAA1699898.1"/>
    </source>
</evidence>
<comment type="subcellular location">
    <subcellularLocation>
        <location evidence="1 7">Cell membrane</location>
        <topology evidence="1 7">Multi-pass membrane protein</topology>
    </subcellularLocation>
</comment>
<dbReference type="InterPro" id="IPR035906">
    <property type="entry name" value="MetI-like_sf"/>
</dbReference>
<accession>A0ABN2I7G6</accession>
<feature type="domain" description="ABC transmembrane type-1" evidence="9">
    <location>
        <begin position="130"/>
        <end position="319"/>
    </location>
</feature>
<evidence type="ECO:0000256" key="7">
    <source>
        <dbReference type="RuleBase" id="RU363032"/>
    </source>
</evidence>
<dbReference type="PANTHER" id="PTHR43386:SF1">
    <property type="entry name" value="D,D-DIPEPTIDE TRANSPORT SYSTEM PERMEASE PROTEIN DDPC-RELATED"/>
    <property type="match status" value="1"/>
</dbReference>
<evidence type="ECO:0000256" key="4">
    <source>
        <dbReference type="ARBA" id="ARBA00022692"/>
    </source>
</evidence>
<keyword evidence="5 7" id="KW-1133">Transmembrane helix</keyword>
<feature type="transmembrane region" description="Helical" evidence="7">
    <location>
        <begin position="296"/>
        <end position="315"/>
    </location>
</feature>
<dbReference type="Pfam" id="PF00528">
    <property type="entry name" value="BPD_transp_1"/>
    <property type="match status" value="1"/>
</dbReference>
<keyword evidence="6 7" id="KW-0472">Membrane</keyword>
<gene>
    <name evidence="10" type="ORF">GCM10009831_05370</name>
</gene>
<name>A0ABN2I7G6_9ACTN</name>
<evidence type="ECO:0000259" key="9">
    <source>
        <dbReference type="PROSITE" id="PS50928"/>
    </source>
</evidence>
<keyword evidence="3" id="KW-1003">Cell membrane</keyword>
<dbReference type="RefSeq" id="WP_338404215.1">
    <property type="nucleotide sequence ID" value="NZ_BAAAQG010000003.1"/>
</dbReference>
<proteinExistence type="inferred from homology"/>
<feature type="transmembrane region" description="Helical" evidence="7">
    <location>
        <begin position="195"/>
        <end position="212"/>
    </location>
</feature>
<evidence type="ECO:0000256" key="6">
    <source>
        <dbReference type="ARBA" id="ARBA00023136"/>
    </source>
</evidence>
<sequence length="333" mass="34622">MADTDPTRPDSTRPDSTRPDPTRAASTPAASGPVAGPAVVADPTVAAATPARRRPRMPRLSGLGTALALAWTVLIVLGALFVDFLPLAEARDPSLALMTPSTLAPDLLSDHPLGTDGQGLDILGGLLYGARVSLVVGIGGVLVGALVGGALGLVAGYRGGWTDRIVSIITDTLLAFPSLILLIAIVTVLDPTLPNITLALGIMVVPAYARLVRANAMSFAGREFVTAARSLGAGELRIMLREVTPNIVQPVFSYSFMLVAVLIVAEASLSYLGLSIPRPEPTWGNMISAGQADFQRYPYLVGVPAVVLFLTVLSFNQLGEAAGRKWSPGAAKI</sequence>
<dbReference type="Gene3D" id="1.10.3720.10">
    <property type="entry name" value="MetI-like"/>
    <property type="match status" value="1"/>
</dbReference>
<dbReference type="PROSITE" id="PS50928">
    <property type="entry name" value="ABC_TM1"/>
    <property type="match status" value="1"/>
</dbReference>
<evidence type="ECO:0000256" key="3">
    <source>
        <dbReference type="ARBA" id="ARBA00022475"/>
    </source>
</evidence>
<organism evidence="10 11">
    <name type="scientific">Dietzia cercidiphylli</name>
    <dbReference type="NCBI Taxonomy" id="498199"/>
    <lineage>
        <taxon>Bacteria</taxon>
        <taxon>Bacillati</taxon>
        <taxon>Actinomycetota</taxon>
        <taxon>Actinomycetes</taxon>
        <taxon>Mycobacteriales</taxon>
        <taxon>Dietziaceae</taxon>
        <taxon>Dietzia</taxon>
    </lineage>
</organism>
<dbReference type="InterPro" id="IPR000515">
    <property type="entry name" value="MetI-like"/>
</dbReference>
<evidence type="ECO:0000313" key="11">
    <source>
        <dbReference type="Proteomes" id="UP001500383"/>
    </source>
</evidence>
<protein>
    <submittedName>
        <fullName evidence="10">ABC transporter permease</fullName>
    </submittedName>
</protein>
<comment type="caution">
    <text evidence="10">The sequence shown here is derived from an EMBL/GenBank/DDBJ whole genome shotgun (WGS) entry which is preliminary data.</text>
</comment>
<evidence type="ECO:0000256" key="8">
    <source>
        <dbReference type="SAM" id="MobiDB-lite"/>
    </source>
</evidence>
<keyword evidence="4 7" id="KW-0812">Transmembrane</keyword>
<evidence type="ECO:0000256" key="5">
    <source>
        <dbReference type="ARBA" id="ARBA00022989"/>
    </source>
</evidence>
<comment type="similarity">
    <text evidence="7">Belongs to the binding-protein-dependent transport system permease family.</text>
</comment>
<feature type="compositionally biased region" description="Basic and acidic residues" evidence="8">
    <location>
        <begin position="1"/>
        <end position="21"/>
    </location>
</feature>
<keyword evidence="11" id="KW-1185">Reference proteome</keyword>
<evidence type="ECO:0000256" key="2">
    <source>
        <dbReference type="ARBA" id="ARBA00022448"/>
    </source>
</evidence>
<feature type="transmembrane region" description="Helical" evidence="7">
    <location>
        <begin position="168"/>
        <end position="189"/>
    </location>
</feature>
<feature type="transmembrane region" description="Helical" evidence="7">
    <location>
        <begin position="60"/>
        <end position="82"/>
    </location>
</feature>
<evidence type="ECO:0000256" key="1">
    <source>
        <dbReference type="ARBA" id="ARBA00004651"/>
    </source>
</evidence>
<dbReference type="Proteomes" id="UP001500383">
    <property type="component" value="Unassembled WGS sequence"/>
</dbReference>
<dbReference type="EMBL" id="BAAAQG010000003">
    <property type="protein sequence ID" value="GAA1699898.1"/>
    <property type="molecule type" value="Genomic_DNA"/>
</dbReference>
<feature type="transmembrane region" description="Helical" evidence="7">
    <location>
        <begin position="251"/>
        <end position="276"/>
    </location>
</feature>
<reference evidence="10 11" key="1">
    <citation type="journal article" date="2019" name="Int. J. Syst. Evol. Microbiol.">
        <title>The Global Catalogue of Microorganisms (GCM) 10K type strain sequencing project: providing services to taxonomists for standard genome sequencing and annotation.</title>
        <authorList>
            <consortium name="The Broad Institute Genomics Platform"/>
            <consortium name="The Broad Institute Genome Sequencing Center for Infectious Disease"/>
            <person name="Wu L."/>
            <person name="Ma J."/>
        </authorList>
    </citation>
    <scope>NUCLEOTIDE SEQUENCE [LARGE SCALE GENOMIC DNA]</scope>
    <source>
        <strain evidence="10 11">JCM 16002</strain>
    </source>
</reference>